<evidence type="ECO:0000256" key="1">
    <source>
        <dbReference type="SAM" id="MobiDB-lite"/>
    </source>
</evidence>
<evidence type="ECO:0000313" key="3">
    <source>
        <dbReference type="Proteomes" id="UP000234323"/>
    </source>
</evidence>
<gene>
    <name evidence="2" type="ORF">RhiirA4_457442</name>
</gene>
<keyword evidence="3" id="KW-1185">Reference proteome</keyword>
<accession>A0A2I1G9Z5</accession>
<protein>
    <submittedName>
        <fullName evidence="2">Uncharacterized protein</fullName>
    </submittedName>
</protein>
<organism evidence="2 3">
    <name type="scientific">Rhizophagus irregularis</name>
    <dbReference type="NCBI Taxonomy" id="588596"/>
    <lineage>
        <taxon>Eukaryota</taxon>
        <taxon>Fungi</taxon>
        <taxon>Fungi incertae sedis</taxon>
        <taxon>Mucoromycota</taxon>
        <taxon>Glomeromycotina</taxon>
        <taxon>Glomeromycetes</taxon>
        <taxon>Glomerales</taxon>
        <taxon>Glomeraceae</taxon>
        <taxon>Rhizophagus</taxon>
    </lineage>
</organism>
<dbReference type="VEuPathDB" id="FungiDB:RhiirA1_534204"/>
<name>A0A2I1G9Z5_9GLOM</name>
<reference evidence="2 3" key="1">
    <citation type="submission" date="2015-10" db="EMBL/GenBank/DDBJ databases">
        <title>Genome analyses suggest a sexual origin of heterokaryosis in a supposedly ancient asexual fungus.</title>
        <authorList>
            <person name="Ropars J."/>
            <person name="Sedzielewska K."/>
            <person name="Noel J."/>
            <person name="Charron P."/>
            <person name="Farinelli L."/>
            <person name="Marton T."/>
            <person name="Kruger M."/>
            <person name="Pelin A."/>
            <person name="Brachmann A."/>
            <person name="Corradi N."/>
        </authorList>
    </citation>
    <scope>NUCLEOTIDE SEQUENCE [LARGE SCALE GENOMIC DNA]</scope>
    <source>
        <strain evidence="2 3">A4</strain>
    </source>
</reference>
<proteinExistence type="predicted"/>
<evidence type="ECO:0000313" key="2">
    <source>
        <dbReference type="EMBL" id="PKY43454.1"/>
    </source>
</evidence>
<feature type="compositionally biased region" description="Basic and acidic residues" evidence="1">
    <location>
        <begin position="9"/>
        <end position="20"/>
    </location>
</feature>
<dbReference type="OrthoDB" id="2364522at2759"/>
<dbReference type="Proteomes" id="UP000234323">
    <property type="component" value="Unassembled WGS sequence"/>
</dbReference>
<dbReference type="AlphaFoldDB" id="A0A2I1G9Z5"/>
<feature type="region of interest" description="Disordered" evidence="1">
    <location>
        <begin position="84"/>
        <end position="104"/>
    </location>
</feature>
<sequence length="104" mass="12304">MDEVWTSSLEKEENMSEEHKGAMEIDDHHFWKQITYHLVVNEIAAQNVILQFISYNSNWVPKKEEVEEFDANSEKIKARLAKENKTKRVETVDRPNKIRATDNE</sequence>
<dbReference type="EMBL" id="LLXI01000255">
    <property type="protein sequence ID" value="PKY43454.1"/>
    <property type="molecule type" value="Genomic_DNA"/>
</dbReference>
<comment type="caution">
    <text evidence="2">The sequence shown here is derived from an EMBL/GenBank/DDBJ whole genome shotgun (WGS) entry which is preliminary data.</text>
</comment>
<dbReference type="VEuPathDB" id="FungiDB:RhiirFUN_004186"/>
<feature type="region of interest" description="Disordered" evidence="1">
    <location>
        <begin position="1"/>
        <end position="20"/>
    </location>
</feature>